<name>A0ABQ6H4P9_9GAMM</name>
<protein>
    <recommendedName>
        <fullName evidence="3">Rieske-like [2Fe-2S] domain-containing protein</fullName>
    </recommendedName>
</protein>
<dbReference type="Pfam" id="PF13806">
    <property type="entry name" value="Rieske_2"/>
    <property type="match status" value="1"/>
</dbReference>
<reference evidence="4 5" key="1">
    <citation type="submission" date="2023-03" db="EMBL/GenBank/DDBJ databases">
        <title>Draft genome sequence of Thalassotalea eurytherma JCM 18482T.</title>
        <authorList>
            <person name="Sawabe T."/>
        </authorList>
    </citation>
    <scope>NUCLEOTIDE SEQUENCE [LARGE SCALE GENOMIC DNA]</scope>
    <source>
        <strain evidence="4 5">JCM 18482</strain>
    </source>
</reference>
<keyword evidence="5" id="KW-1185">Reference proteome</keyword>
<evidence type="ECO:0000256" key="1">
    <source>
        <dbReference type="ARBA" id="ARBA00023002"/>
    </source>
</evidence>
<sequence length="115" mass="12500">MSNQQWQRVCAETDLFDDAGVCALVDSQGADSQVAIFKVSQNEQQLYAIGNFDPIGKANVLYRGIVGSVANEPVVASPLYKQHFSLTNGKCLQDEDVSVAVYSVRVNDGFIELLA</sequence>
<keyword evidence="2" id="KW-0534">Nitrate assimilation</keyword>
<comment type="caution">
    <text evidence="4">The sequence shown here is derived from an EMBL/GenBank/DDBJ whole genome shotgun (WGS) entry which is preliminary data.</text>
</comment>
<dbReference type="Proteomes" id="UP001157133">
    <property type="component" value="Unassembled WGS sequence"/>
</dbReference>
<dbReference type="InterPro" id="IPR017881">
    <property type="entry name" value="NirD"/>
</dbReference>
<dbReference type="NCBIfam" id="TIGR02378">
    <property type="entry name" value="nirD_assim_sml"/>
    <property type="match status" value="1"/>
</dbReference>
<dbReference type="InterPro" id="IPR036922">
    <property type="entry name" value="Rieske_2Fe-2S_sf"/>
</dbReference>
<dbReference type="CDD" id="cd03529">
    <property type="entry name" value="Rieske_NirD"/>
    <property type="match status" value="1"/>
</dbReference>
<evidence type="ECO:0000256" key="2">
    <source>
        <dbReference type="ARBA" id="ARBA00023063"/>
    </source>
</evidence>
<dbReference type="PROSITE" id="PS51300">
    <property type="entry name" value="NIRD"/>
    <property type="match status" value="1"/>
</dbReference>
<dbReference type="EMBL" id="BSSU01000006">
    <property type="protein sequence ID" value="GLX81841.1"/>
    <property type="molecule type" value="Genomic_DNA"/>
</dbReference>
<evidence type="ECO:0000313" key="4">
    <source>
        <dbReference type="EMBL" id="GLX81841.1"/>
    </source>
</evidence>
<feature type="domain" description="Rieske-like [2Fe-2S]" evidence="3">
    <location>
        <begin position="5"/>
        <end position="113"/>
    </location>
</feature>
<accession>A0ABQ6H4P9</accession>
<evidence type="ECO:0000259" key="3">
    <source>
        <dbReference type="Pfam" id="PF13806"/>
    </source>
</evidence>
<proteinExistence type="predicted"/>
<dbReference type="PANTHER" id="PTHR40562">
    <property type="match status" value="1"/>
</dbReference>
<dbReference type="Gene3D" id="2.102.10.10">
    <property type="entry name" value="Rieske [2Fe-2S] iron-sulphur domain"/>
    <property type="match status" value="1"/>
</dbReference>
<dbReference type="SUPFAM" id="SSF50022">
    <property type="entry name" value="ISP domain"/>
    <property type="match status" value="1"/>
</dbReference>
<dbReference type="InterPro" id="IPR012748">
    <property type="entry name" value="Rieske-like_NirD"/>
</dbReference>
<gene>
    <name evidence="4" type="ORF">theurythT_12930</name>
</gene>
<keyword evidence="1" id="KW-0560">Oxidoreductase</keyword>
<organism evidence="4 5">
    <name type="scientific">Thalassotalea eurytherma</name>
    <dbReference type="NCBI Taxonomy" id="1144278"/>
    <lineage>
        <taxon>Bacteria</taxon>
        <taxon>Pseudomonadati</taxon>
        <taxon>Pseudomonadota</taxon>
        <taxon>Gammaproteobacteria</taxon>
        <taxon>Alteromonadales</taxon>
        <taxon>Colwelliaceae</taxon>
        <taxon>Thalassotalea</taxon>
    </lineage>
</organism>
<dbReference type="RefSeq" id="WP_284207186.1">
    <property type="nucleotide sequence ID" value="NZ_BSSU01000006.1"/>
</dbReference>
<dbReference type="PANTHER" id="PTHR40562:SF1">
    <property type="entry name" value="NITRITE REDUCTASE (NADH) SMALL SUBUNIT"/>
    <property type="match status" value="1"/>
</dbReference>
<evidence type="ECO:0000313" key="5">
    <source>
        <dbReference type="Proteomes" id="UP001157133"/>
    </source>
</evidence>